<keyword evidence="5" id="KW-0442">Lipid degradation</keyword>
<comment type="caution">
    <text evidence="9">The sequence shown here is derived from an EMBL/GenBank/DDBJ whole genome shotgun (WGS) entry which is preliminary data.</text>
</comment>
<evidence type="ECO:0000256" key="6">
    <source>
        <dbReference type="ARBA" id="ARBA00023098"/>
    </source>
</evidence>
<reference evidence="9 10" key="1">
    <citation type="submission" date="2020-08" db="EMBL/GenBank/DDBJ databases">
        <title>Novel species isolated from subtropical streams in China.</title>
        <authorList>
            <person name="Lu H."/>
        </authorList>
    </citation>
    <scope>NUCLEOTIDE SEQUENCE [LARGE SCALE GENOMIC DNA]</scope>
    <source>
        <strain evidence="9 10">CY18W</strain>
    </source>
</reference>
<feature type="domain" description="PLD phosphodiesterase" evidence="8">
    <location>
        <begin position="459"/>
        <end position="490"/>
    </location>
</feature>
<sequence length="569" mass="62798">MDMEQYQVIASNDKALFSLKLHRGDGMLLLGMNWKTGKPPVDFVGFAIEYKEPGGQQYFAIKNRLSFTEKDGNFNPESLSTRLSPIQKFRWIHFPRNADMKGSFTYRVTPVFMSPANALSYGEAQEASIVLQRETYDGQLNVAYTRGFVSSQAFVDRYTAAAIPTLLPAQADDGLTFKPTNPKAEEALAWMGFEARSAILEVLDNAIADTSAKVSVAAYDLNEPGVLERLEKLGNRMRVIIDDSGSHGEEHSAESQATTRLIASAGAGNVLRQHMRGLQHNKTIVARGNQINSVVCGSTNFSWRGFFVQANNAIILHGDGPVKLFQTAFDNYWENKPASFASGASAGWQSLGLDKIDAQVSFSPHGSKNAALDDVTKDIALTESSLLFSLAFLYQTPGSIQDMIKTVASDPAKFVYGISDKEVTGLSLTTPNGKSTEVYPSALGKTAPPPFHEEPSGGGGTRMHHKFVVIDFDKPTARVYMGSYNFSQSADHNNGENLLLIRDRRVAVSYTVEALRMFDHYQFRIKEKNSEDTNSPLVLTKPPQKAGEHAWWESSYSDPLKIRDRVLFS</sequence>
<dbReference type="EMBL" id="JACOGF010000012">
    <property type="protein sequence ID" value="MBC3919905.1"/>
    <property type="molecule type" value="Genomic_DNA"/>
</dbReference>
<dbReference type="CDD" id="cd09173">
    <property type="entry name" value="PLDc_Nuc_like_unchar1_2"/>
    <property type="match status" value="1"/>
</dbReference>
<dbReference type="PROSITE" id="PS50035">
    <property type="entry name" value="PLD"/>
    <property type="match status" value="1"/>
</dbReference>
<proteinExistence type="inferred from homology"/>
<protein>
    <recommendedName>
        <fullName evidence="3">phospholipase D</fullName>
        <ecNumber evidence="3">3.1.4.4</ecNumber>
    </recommendedName>
</protein>
<evidence type="ECO:0000259" key="8">
    <source>
        <dbReference type="PROSITE" id="PS50035"/>
    </source>
</evidence>
<dbReference type="InterPro" id="IPR025202">
    <property type="entry name" value="PLD-like_dom"/>
</dbReference>
<dbReference type="Proteomes" id="UP000650424">
    <property type="component" value="Unassembled WGS sequence"/>
</dbReference>
<comment type="catalytic activity">
    <reaction evidence="1">
        <text>a 1,2-diacyl-sn-glycero-3-phosphocholine + H2O = a 1,2-diacyl-sn-glycero-3-phosphate + choline + H(+)</text>
        <dbReference type="Rhea" id="RHEA:14445"/>
        <dbReference type="ChEBI" id="CHEBI:15354"/>
        <dbReference type="ChEBI" id="CHEBI:15377"/>
        <dbReference type="ChEBI" id="CHEBI:15378"/>
        <dbReference type="ChEBI" id="CHEBI:57643"/>
        <dbReference type="ChEBI" id="CHEBI:58608"/>
        <dbReference type="EC" id="3.1.4.4"/>
    </reaction>
</comment>
<comment type="similarity">
    <text evidence="2">Belongs to the phospholipase D family.</text>
</comment>
<name>A0ABR6ZWJ5_9BURK</name>
<evidence type="ECO:0000256" key="4">
    <source>
        <dbReference type="ARBA" id="ARBA00022801"/>
    </source>
</evidence>
<dbReference type="Gene3D" id="3.30.870.10">
    <property type="entry name" value="Endonuclease Chain A"/>
    <property type="match status" value="2"/>
</dbReference>
<dbReference type="Pfam" id="PF13091">
    <property type="entry name" value="PLDc_2"/>
    <property type="match status" value="2"/>
</dbReference>
<evidence type="ECO:0000256" key="3">
    <source>
        <dbReference type="ARBA" id="ARBA00012027"/>
    </source>
</evidence>
<dbReference type="InterPro" id="IPR001736">
    <property type="entry name" value="PLipase_D/transphosphatidylase"/>
</dbReference>
<keyword evidence="6" id="KW-0443">Lipid metabolism</keyword>
<evidence type="ECO:0000313" key="10">
    <source>
        <dbReference type="Proteomes" id="UP000650424"/>
    </source>
</evidence>
<evidence type="ECO:0000256" key="5">
    <source>
        <dbReference type="ARBA" id="ARBA00022963"/>
    </source>
</evidence>
<dbReference type="InterPro" id="IPR051406">
    <property type="entry name" value="PLD_domain"/>
</dbReference>
<dbReference type="SUPFAM" id="SSF56024">
    <property type="entry name" value="Phospholipase D/nuclease"/>
    <property type="match status" value="2"/>
</dbReference>
<gene>
    <name evidence="9" type="ORF">H8L32_20715</name>
</gene>
<evidence type="ECO:0000256" key="2">
    <source>
        <dbReference type="ARBA" id="ARBA00008664"/>
    </source>
</evidence>
<evidence type="ECO:0000256" key="7">
    <source>
        <dbReference type="SAM" id="MobiDB-lite"/>
    </source>
</evidence>
<keyword evidence="10" id="KW-1185">Reference proteome</keyword>
<dbReference type="PANTHER" id="PTHR43856">
    <property type="entry name" value="CARDIOLIPIN HYDROLASE"/>
    <property type="match status" value="1"/>
</dbReference>
<dbReference type="CDD" id="cd09172">
    <property type="entry name" value="PLDc_Nuc_like_unchar1_1"/>
    <property type="match status" value="1"/>
</dbReference>
<organism evidence="9 10">
    <name type="scientific">Undibacterium hunanense</name>
    <dbReference type="NCBI Taxonomy" id="2762292"/>
    <lineage>
        <taxon>Bacteria</taxon>
        <taxon>Pseudomonadati</taxon>
        <taxon>Pseudomonadota</taxon>
        <taxon>Betaproteobacteria</taxon>
        <taxon>Burkholderiales</taxon>
        <taxon>Oxalobacteraceae</taxon>
        <taxon>Undibacterium</taxon>
    </lineage>
</organism>
<evidence type="ECO:0000256" key="1">
    <source>
        <dbReference type="ARBA" id="ARBA00000798"/>
    </source>
</evidence>
<accession>A0ABR6ZWJ5</accession>
<dbReference type="EC" id="3.1.4.4" evidence="3"/>
<dbReference type="PANTHER" id="PTHR43856:SF1">
    <property type="entry name" value="MITOCHONDRIAL CARDIOLIPIN HYDROLASE"/>
    <property type="match status" value="1"/>
</dbReference>
<feature type="region of interest" description="Disordered" evidence="7">
    <location>
        <begin position="437"/>
        <end position="460"/>
    </location>
</feature>
<keyword evidence="4" id="KW-0378">Hydrolase</keyword>
<evidence type="ECO:0000313" key="9">
    <source>
        <dbReference type="EMBL" id="MBC3919905.1"/>
    </source>
</evidence>